<evidence type="ECO:0000313" key="2">
    <source>
        <dbReference type="Proteomes" id="UP000658127"/>
    </source>
</evidence>
<keyword evidence="2" id="KW-1185">Reference proteome</keyword>
<proteinExistence type="predicted"/>
<comment type="caution">
    <text evidence="1">The sequence shown here is derived from an EMBL/GenBank/DDBJ whole genome shotgun (WGS) entry which is preliminary data.</text>
</comment>
<sequence length="60" mass="6634">MTAIAMMMCESRRLTARVAEGMASTQAPEQTVEDSTTAIRSHVPIPTHRDRTRCADIQDS</sequence>
<gene>
    <name evidence="1" type="ORF">GCM10011610_69610</name>
</gene>
<reference evidence="2" key="1">
    <citation type="journal article" date="2019" name="Int. J. Syst. Evol. Microbiol.">
        <title>The Global Catalogue of Microorganisms (GCM) 10K type strain sequencing project: providing services to taxonomists for standard genome sequencing and annotation.</title>
        <authorList>
            <consortium name="The Broad Institute Genomics Platform"/>
            <consortium name="The Broad Institute Genome Sequencing Center for Infectious Disease"/>
            <person name="Wu L."/>
            <person name="Ma J."/>
        </authorList>
    </citation>
    <scope>NUCLEOTIDE SEQUENCE [LARGE SCALE GENOMIC DNA]</scope>
    <source>
        <strain evidence="2">CGMCC 4.7329</strain>
    </source>
</reference>
<organism evidence="1 2">
    <name type="scientific">Nocardia rhizosphaerihabitans</name>
    <dbReference type="NCBI Taxonomy" id="1691570"/>
    <lineage>
        <taxon>Bacteria</taxon>
        <taxon>Bacillati</taxon>
        <taxon>Actinomycetota</taxon>
        <taxon>Actinomycetes</taxon>
        <taxon>Mycobacteriales</taxon>
        <taxon>Nocardiaceae</taxon>
        <taxon>Nocardia</taxon>
    </lineage>
</organism>
<name>A0ABQ2L2S5_9NOCA</name>
<protein>
    <submittedName>
        <fullName evidence="1">Uncharacterized protein</fullName>
    </submittedName>
</protein>
<dbReference type="Proteomes" id="UP000658127">
    <property type="component" value="Unassembled WGS sequence"/>
</dbReference>
<evidence type="ECO:0000313" key="1">
    <source>
        <dbReference type="EMBL" id="GGO00562.1"/>
    </source>
</evidence>
<accession>A0ABQ2L2S5</accession>
<dbReference type="EMBL" id="BMNE01000016">
    <property type="protein sequence ID" value="GGO00562.1"/>
    <property type="molecule type" value="Genomic_DNA"/>
</dbReference>